<accession>X0Y9I1</accession>
<gene>
    <name evidence="1" type="ORF">S01H1_79472</name>
</gene>
<feature type="non-terminal residue" evidence="1">
    <location>
        <position position="33"/>
    </location>
</feature>
<dbReference type="EMBL" id="BARS01053578">
    <property type="protein sequence ID" value="GAG52470.1"/>
    <property type="molecule type" value="Genomic_DNA"/>
</dbReference>
<dbReference type="AlphaFoldDB" id="X0Y9I1"/>
<evidence type="ECO:0000313" key="1">
    <source>
        <dbReference type="EMBL" id="GAG52470.1"/>
    </source>
</evidence>
<reference evidence="1" key="1">
    <citation type="journal article" date="2014" name="Front. Microbiol.">
        <title>High frequency of phylogenetically diverse reductive dehalogenase-homologous genes in deep subseafloor sedimentary metagenomes.</title>
        <authorList>
            <person name="Kawai M."/>
            <person name="Futagami T."/>
            <person name="Toyoda A."/>
            <person name="Takaki Y."/>
            <person name="Nishi S."/>
            <person name="Hori S."/>
            <person name="Arai W."/>
            <person name="Tsubouchi T."/>
            <person name="Morono Y."/>
            <person name="Uchiyama I."/>
            <person name="Ito T."/>
            <person name="Fujiyama A."/>
            <person name="Inagaki F."/>
            <person name="Takami H."/>
        </authorList>
    </citation>
    <scope>NUCLEOTIDE SEQUENCE</scope>
    <source>
        <strain evidence="1">Expedition CK06-06</strain>
    </source>
</reference>
<evidence type="ECO:0008006" key="2">
    <source>
        <dbReference type="Google" id="ProtNLM"/>
    </source>
</evidence>
<organism evidence="1">
    <name type="scientific">marine sediment metagenome</name>
    <dbReference type="NCBI Taxonomy" id="412755"/>
    <lineage>
        <taxon>unclassified sequences</taxon>
        <taxon>metagenomes</taxon>
        <taxon>ecological metagenomes</taxon>
    </lineage>
</organism>
<proteinExistence type="predicted"/>
<dbReference type="SUPFAM" id="SSF51395">
    <property type="entry name" value="FMN-linked oxidoreductases"/>
    <property type="match status" value="1"/>
</dbReference>
<name>X0Y9I1_9ZZZZ</name>
<sequence length="33" mass="3866">MSILFDPMRIKDMELRNRFVRSATYDGCADRTG</sequence>
<protein>
    <recommendedName>
        <fullName evidence="2">NADH:flavin oxidoreductase/NADH oxidase N-terminal domain-containing protein</fullName>
    </recommendedName>
</protein>
<comment type="caution">
    <text evidence="1">The sequence shown here is derived from an EMBL/GenBank/DDBJ whole genome shotgun (WGS) entry which is preliminary data.</text>
</comment>